<dbReference type="InterPro" id="IPR050469">
    <property type="entry name" value="Diguanylate_Cyclase"/>
</dbReference>
<feature type="region of interest" description="Disordered" evidence="1">
    <location>
        <begin position="403"/>
        <end position="425"/>
    </location>
</feature>
<dbReference type="Pfam" id="PF00990">
    <property type="entry name" value="GGDEF"/>
    <property type="match status" value="1"/>
</dbReference>
<evidence type="ECO:0000313" key="4">
    <source>
        <dbReference type="EMBL" id="RHW40305.1"/>
    </source>
</evidence>
<dbReference type="SUPFAM" id="SSF55073">
    <property type="entry name" value="Nucleotide cyclase"/>
    <property type="match status" value="1"/>
</dbReference>
<dbReference type="GO" id="GO:0052621">
    <property type="term" value="F:diguanylate cyclase activity"/>
    <property type="evidence" value="ECO:0007669"/>
    <property type="project" value="TreeGrafter"/>
</dbReference>
<reference evidence="4 5" key="1">
    <citation type="journal article" date="2017" name="Int. J. Syst. Evol. Microbiol.">
        <title>Bacillus notoginsengisoli sp. nov., a novel bacterium isolated from the rhizosphere of Panax notoginseng.</title>
        <authorList>
            <person name="Zhang M.Y."/>
            <person name="Cheng J."/>
            <person name="Cai Y."/>
            <person name="Zhang T.Y."/>
            <person name="Wu Y.Y."/>
            <person name="Manikprabhu D."/>
            <person name="Li W.J."/>
            <person name="Zhang Y.X."/>
        </authorList>
    </citation>
    <scope>NUCLEOTIDE SEQUENCE [LARGE SCALE GENOMIC DNA]</scope>
    <source>
        <strain evidence="4 5">JCM 30743</strain>
    </source>
</reference>
<dbReference type="InterPro" id="IPR029787">
    <property type="entry name" value="Nucleotide_cyclase"/>
</dbReference>
<name>A0A417YTB0_9BACI</name>
<proteinExistence type="predicted"/>
<dbReference type="NCBIfam" id="TIGR00254">
    <property type="entry name" value="GGDEF"/>
    <property type="match status" value="1"/>
</dbReference>
<dbReference type="Gene3D" id="3.30.70.270">
    <property type="match status" value="1"/>
</dbReference>
<evidence type="ECO:0000259" key="3">
    <source>
        <dbReference type="PROSITE" id="PS50887"/>
    </source>
</evidence>
<evidence type="ECO:0000256" key="1">
    <source>
        <dbReference type="SAM" id="MobiDB-lite"/>
    </source>
</evidence>
<dbReference type="PANTHER" id="PTHR45138:SF9">
    <property type="entry name" value="DIGUANYLATE CYCLASE DGCM-RELATED"/>
    <property type="match status" value="1"/>
</dbReference>
<dbReference type="SMART" id="SM00267">
    <property type="entry name" value="GGDEF"/>
    <property type="match status" value="1"/>
</dbReference>
<dbReference type="CDD" id="cd01949">
    <property type="entry name" value="GGDEF"/>
    <property type="match status" value="1"/>
</dbReference>
<dbReference type="InterPro" id="IPR043128">
    <property type="entry name" value="Rev_trsase/Diguanyl_cyclase"/>
</dbReference>
<dbReference type="AlphaFoldDB" id="A0A417YTB0"/>
<evidence type="ECO:0000256" key="2">
    <source>
        <dbReference type="SAM" id="Phobius"/>
    </source>
</evidence>
<keyword evidence="2" id="KW-0812">Transmembrane</keyword>
<sequence>MVGARFFNFILFFAGLAVAFNVKTIPLNADHYVKVLVLFWLFSTMYHHLRVLHKTGNTTVDYGISYSLSFGIFAGPLGLFIFETIYRFTVYFNKKRTGTDDPEEFSDTFYNIGAFVLTYSAAYYLYNLLRPVFELFPFGYWILIFLLVCITSLLIDLLLIIVFLLTSDIKTVREAVDFIKSRSILDMGKTAFTNGLLLLFLREGEWGALFALFFLNYLVSRSFYSKSQSIKNKIERDKFEQMAYTDFLTGANNRAFMDKRMAELDETGEYIGIVVADIDNFKHINDTYNHSVGDQVIRHFAKTLKSYINGNDNLFRSGGEEFTLFLRNRNYRQCLDLVERIRRGIEESAVEAEYGPGTASISYTSSFGLYFYRIHHKVSMEKGYIQADQLLLTSKQHGRNRITALDGSNKQGNMPVSIPKQKLVP</sequence>
<feature type="transmembrane region" description="Helical" evidence="2">
    <location>
        <begin position="138"/>
        <end position="164"/>
    </location>
</feature>
<feature type="domain" description="GGDEF" evidence="3">
    <location>
        <begin position="269"/>
        <end position="407"/>
    </location>
</feature>
<keyword evidence="5" id="KW-1185">Reference proteome</keyword>
<keyword evidence="2" id="KW-1133">Transmembrane helix</keyword>
<accession>A0A417YTB0</accession>
<feature type="transmembrane region" description="Helical" evidence="2">
    <location>
        <begin position="109"/>
        <end position="126"/>
    </location>
</feature>
<organism evidence="4 5">
    <name type="scientific">Neobacillus notoginsengisoli</name>
    <dbReference type="NCBI Taxonomy" id="1578198"/>
    <lineage>
        <taxon>Bacteria</taxon>
        <taxon>Bacillati</taxon>
        <taxon>Bacillota</taxon>
        <taxon>Bacilli</taxon>
        <taxon>Bacillales</taxon>
        <taxon>Bacillaceae</taxon>
        <taxon>Neobacillus</taxon>
    </lineage>
</organism>
<protein>
    <submittedName>
        <fullName evidence="4">GGDEF domain-containing protein</fullName>
    </submittedName>
</protein>
<keyword evidence="2" id="KW-0472">Membrane</keyword>
<dbReference type="RefSeq" id="WP_118921067.1">
    <property type="nucleotide sequence ID" value="NZ_QWEG01000007.1"/>
</dbReference>
<dbReference type="Proteomes" id="UP000284416">
    <property type="component" value="Unassembled WGS sequence"/>
</dbReference>
<feature type="transmembrane region" description="Helical" evidence="2">
    <location>
        <begin position="207"/>
        <end position="224"/>
    </location>
</feature>
<dbReference type="EMBL" id="QWEG01000007">
    <property type="protein sequence ID" value="RHW40305.1"/>
    <property type="molecule type" value="Genomic_DNA"/>
</dbReference>
<comment type="caution">
    <text evidence="4">The sequence shown here is derived from an EMBL/GenBank/DDBJ whole genome shotgun (WGS) entry which is preliminary data.</text>
</comment>
<evidence type="ECO:0000313" key="5">
    <source>
        <dbReference type="Proteomes" id="UP000284416"/>
    </source>
</evidence>
<dbReference type="PROSITE" id="PS50887">
    <property type="entry name" value="GGDEF"/>
    <property type="match status" value="1"/>
</dbReference>
<dbReference type="InterPro" id="IPR000160">
    <property type="entry name" value="GGDEF_dom"/>
</dbReference>
<dbReference type="OrthoDB" id="9759607at2"/>
<gene>
    <name evidence="4" type="ORF">D1B31_12185</name>
</gene>
<feature type="transmembrane region" description="Helical" evidence="2">
    <location>
        <begin position="69"/>
        <end position="88"/>
    </location>
</feature>
<dbReference type="PANTHER" id="PTHR45138">
    <property type="entry name" value="REGULATORY COMPONENTS OF SENSORY TRANSDUCTION SYSTEM"/>
    <property type="match status" value="1"/>
</dbReference>
<feature type="transmembrane region" description="Helical" evidence="2">
    <location>
        <begin position="6"/>
        <end position="25"/>
    </location>
</feature>